<evidence type="ECO:0000313" key="8">
    <source>
        <dbReference type="EMBL" id="AEC00580.1"/>
    </source>
</evidence>
<keyword evidence="11" id="KW-1185">Reference proteome</keyword>
<evidence type="ECO:0000256" key="3">
    <source>
        <dbReference type="ARBA" id="ARBA00022759"/>
    </source>
</evidence>
<accession>C9LSW8</accession>
<dbReference type="InterPro" id="IPR005229">
    <property type="entry name" value="YicC/YloC-like"/>
</dbReference>
<evidence type="ECO:0000259" key="7">
    <source>
        <dbReference type="Pfam" id="PF08340"/>
    </source>
</evidence>
<evidence type="ECO:0000256" key="2">
    <source>
        <dbReference type="ARBA" id="ARBA00022722"/>
    </source>
</evidence>
<dbReference type="EMBL" id="CP002637">
    <property type="protein sequence ID" value="AEC00580.1"/>
    <property type="molecule type" value="Genomic_DNA"/>
</dbReference>
<dbReference type="Proteomes" id="UP000003505">
    <property type="component" value="Unassembled WGS sequence"/>
</dbReference>
<comment type="cofactor">
    <cofactor evidence="1">
        <name>a divalent metal cation</name>
        <dbReference type="ChEBI" id="CHEBI:60240"/>
    </cofactor>
</comment>
<keyword evidence="2" id="KW-0540">Nuclease</keyword>
<comment type="similarity">
    <text evidence="5">Belongs to the YicC/YloC family.</text>
</comment>
<dbReference type="PANTHER" id="PTHR30636">
    <property type="entry name" value="UPF0701 PROTEIN YICC"/>
    <property type="match status" value="1"/>
</dbReference>
<evidence type="ECO:0000256" key="5">
    <source>
        <dbReference type="ARBA" id="ARBA00035648"/>
    </source>
</evidence>
<feature type="domain" description="Endoribonuclease YicC-like C-terminal" evidence="7">
    <location>
        <begin position="175"/>
        <end position="292"/>
    </location>
</feature>
<evidence type="ECO:0000256" key="1">
    <source>
        <dbReference type="ARBA" id="ARBA00001968"/>
    </source>
</evidence>
<reference evidence="9 10" key="1">
    <citation type="submission" date="2009-09" db="EMBL/GenBank/DDBJ databases">
        <authorList>
            <person name="Weinstock G."/>
            <person name="Sodergren E."/>
            <person name="Clifton S."/>
            <person name="Fulton L."/>
            <person name="Fulton B."/>
            <person name="Courtney L."/>
            <person name="Fronick C."/>
            <person name="Harrison M."/>
            <person name="Strong C."/>
            <person name="Farmer C."/>
            <person name="Delahaunty K."/>
            <person name="Markovic C."/>
            <person name="Hall O."/>
            <person name="Minx P."/>
            <person name="Tomlinson C."/>
            <person name="Mitreva M."/>
            <person name="Nelson J."/>
            <person name="Hou S."/>
            <person name="Wollam A."/>
            <person name="Pepin K.H."/>
            <person name="Johnson M."/>
            <person name="Bhonagiri V."/>
            <person name="Nash W.E."/>
            <person name="Warren W."/>
            <person name="Chinwalla A."/>
            <person name="Mardis E.R."/>
            <person name="Wilson R.K."/>
        </authorList>
    </citation>
    <scope>NUCLEOTIDE SEQUENCE [LARGE SCALE GENOMIC DNA]</scope>
    <source>
        <strain evidence="9">ATCC 35185</strain>
        <strain evidence="10">ATCC 35185 / DSM 20758 / VPI D19B-28</strain>
    </source>
</reference>
<organism evidence="9 10">
    <name type="scientific">Selenomonas sputigena (strain ATCC 35185 / DSM 20758 / CCUG 44933 / VPI D19B-28)</name>
    <dbReference type="NCBI Taxonomy" id="546271"/>
    <lineage>
        <taxon>Bacteria</taxon>
        <taxon>Bacillati</taxon>
        <taxon>Bacillota</taxon>
        <taxon>Negativicutes</taxon>
        <taxon>Selenomonadales</taxon>
        <taxon>Selenomonadaceae</taxon>
        <taxon>Selenomonas</taxon>
    </lineage>
</organism>
<gene>
    <name evidence="8" type="ordered locus">Selsp_1624</name>
    <name evidence="9" type="ORF">SELSPUOL_00548</name>
</gene>
<keyword evidence="3" id="KW-0255">Endonuclease</keyword>
<proteinExistence type="inferred from homology"/>
<dbReference type="OrthoDB" id="9771229at2"/>
<dbReference type="HOGENOM" id="CLU_076609_1_0_9"/>
<dbReference type="Pfam" id="PF03755">
    <property type="entry name" value="YicC-like_N"/>
    <property type="match status" value="1"/>
</dbReference>
<dbReference type="InterPro" id="IPR013551">
    <property type="entry name" value="YicC-like_C"/>
</dbReference>
<evidence type="ECO:0000313" key="9">
    <source>
        <dbReference type="EMBL" id="EEX78067.1"/>
    </source>
</evidence>
<dbReference type="STRING" id="546271.Selsp_1624"/>
<keyword evidence="4" id="KW-0378">Hydrolase</keyword>
<evidence type="ECO:0000313" key="11">
    <source>
        <dbReference type="Proteomes" id="UP000011124"/>
    </source>
</evidence>
<dbReference type="Proteomes" id="UP000011124">
    <property type="component" value="Chromosome"/>
</dbReference>
<dbReference type="GO" id="GO:0016787">
    <property type="term" value="F:hydrolase activity"/>
    <property type="evidence" value="ECO:0007669"/>
    <property type="project" value="UniProtKB-KW"/>
</dbReference>
<dbReference type="EMBL" id="ACKP02000011">
    <property type="protein sequence ID" value="EEX78067.1"/>
    <property type="molecule type" value="Genomic_DNA"/>
</dbReference>
<reference evidence="8 11" key="2">
    <citation type="submission" date="2011-04" db="EMBL/GenBank/DDBJ databases">
        <title>The complete genome of Selenomonas sputigena DSM 20758.</title>
        <authorList>
            <consortium name="US DOE Joint Genome Institute (JGI-PGF)"/>
            <person name="Lucas S."/>
            <person name="Copeland A."/>
            <person name="Lapidus A."/>
            <person name="Bruce D."/>
            <person name="Goodwin L."/>
            <person name="Pitluck S."/>
            <person name="Peters L."/>
            <person name="Kyrpides N."/>
            <person name="Mavromatis K."/>
            <person name="Ivanova N."/>
            <person name="Ovchinnikova G."/>
            <person name="Teshima H."/>
            <person name="Detter J.C."/>
            <person name="Tapia R."/>
            <person name="Han C."/>
            <person name="Land M."/>
            <person name="Hauser L."/>
            <person name="Markowitz V."/>
            <person name="Cheng J.-F."/>
            <person name="Hugenholtz P."/>
            <person name="Woyke T."/>
            <person name="Wu D."/>
            <person name="Gronow S."/>
            <person name="Wellnitz S."/>
            <person name="Schneider S."/>
            <person name="Klenk H.-P."/>
            <person name="Eisen J.A."/>
        </authorList>
    </citation>
    <scope>NUCLEOTIDE SEQUENCE [LARGE SCALE GENOMIC DNA]</scope>
    <source>
        <strain evidence="8">ATCC 35185</strain>
        <strain evidence="11">ATCC 35185 / DSM 20758 / VPI D19B-28</strain>
    </source>
</reference>
<dbReference type="NCBIfam" id="TIGR00255">
    <property type="entry name" value="YicC/YloC family endoribonuclease"/>
    <property type="match status" value="1"/>
</dbReference>
<dbReference type="InterPro" id="IPR013527">
    <property type="entry name" value="YicC-like_N"/>
</dbReference>
<dbReference type="eggNOG" id="COG1561">
    <property type="taxonomic scope" value="Bacteria"/>
</dbReference>
<protein>
    <submittedName>
        <fullName evidence="9">TIGR00255 family protein</fullName>
    </submittedName>
</protein>
<evidence type="ECO:0000313" key="10">
    <source>
        <dbReference type="Proteomes" id="UP000003505"/>
    </source>
</evidence>
<name>C9LSW8_SELS3</name>
<sequence>MKSMTGFGAAGRENEDYKVHVEVKSVNQRYLDISFSMPRALNVFENDMRHVIKKFSARGKIDVNIAFHDKREKEATIVVDKNLARAYQTALYELGDFLHLTPPADVCKIALYPDVLRVHEESRDVLDARELVFDALENALEHFAQMRKKEGEHTRLDFEPRLDFLAEAIEKLSAFEPEIVERYRTHLRNVLSEMLKGQGIDEMRILQETVLYADRISYNEEVVRLKSHIAQFRETIEVEEAPIGRKLDFLIQEINRETNTIGAKANFTQAAKLVVEIKSEVEKLREQVQNIE</sequence>
<evidence type="ECO:0000259" key="6">
    <source>
        <dbReference type="Pfam" id="PF03755"/>
    </source>
</evidence>
<dbReference type="Pfam" id="PF08340">
    <property type="entry name" value="YicC-like_C"/>
    <property type="match status" value="1"/>
</dbReference>
<dbReference type="PANTHER" id="PTHR30636:SF3">
    <property type="entry name" value="UPF0701 PROTEIN YICC"/>
    <property type="match status" value="1"/>
</dbReference>
<dbReference type="AlphaFoldDB" id="C9LSW8"/>
<dbReference type="GO" id="GO:0004521">
    <property type="term" value="F:RNA endonuclease activity"/>
    <property type="evidence" value="ECO:0007669"/>
    <property type="project" value="InterPro"/>
</dbReference>
<dbReference type="KEGG" id="ssg:Selsp_1624"/>
<dbReference type="RefSeq" id="WP_006191404.1">
    <property type="nucleotide sequence ID" value="NC_015437.1"/>
</dbReference>
<evidence type="ECO:0000256" key="4">
    <source>
        <dbReference type="ARBA" id="ARBA00022801"/>
    </source>
</evidence>
<feature type="domain" description="Endoribonuclease YicC-like N-terminal" evidence="6">
    <location>
        <begin position="1"/>
        <end position="153"/>
    </location>
</feature>